<dbReference type="Proteomes" id="UP000039324">
    <property type="component" value="Unassembled WGS sequence"/>
</dbReference>
<dbReference type="PANTHER" id="PTHR43657:SF1">
    <property type="entry name" value="ALTERED INHERITANCE OF MITOCHONDRIA PROTEIN 24, MITOCHONDRIAL"/>
    <property type="match status" value="1"/>
</dbReference>
<keyword evidence="2" id="KW-1185">Reference proteome</keyword>
<dbReference type="EMBL" id="CDSF01000081">
    <property type="protein sequence ID" value="CEO97929.1"/>
    <property type="molecule type" value="Genomic_DNA"/>
</dbReference>
<dbReference type="OMA" id="RVDTGCI"/>
<evidence type="ECO:0000313" key="1">
    <source>
        <dbReference type="EMBL" id="CEO97929.1"/>
    </source>
</evidence>
<dbReference type="InterPro" id="IPR016031">
    <property type="entry name" value="Trp_RNA-bd_attenuator-like_dom"/>
</dbReference>
<reference evidence="1 2" key="1">
    <citation type="submission" date="2015-02" db="EMBL/GenBank/DDBJ databases">
        <authorList>
            <person name="Chooi Y.-H."/>
        </authorList>
    </citation>
    <scope>NUCLEOTIDE SEQUENCE [LARGE SCALE GENOMIC DNA]</scope>
    <source>
        <strain evidence="1">E3</strain>
    </source>
</reference>
<evidence type="ECO:0000313" key="2">
    <source>
        <dbReference type="Proteomes" id="UP000039324"/>
    </source>
</evidence>
<accession>A0A0G4IRY4</accession>
<protein>
    <submittedName>
        <fullName evidence="1">Uncharacterized protein</fullName>
    </submittedName>
</protein>
<proteinExistence type="predicted"/>
<dbReference type="AlphaFoldDB" id="A0A0G4IRY4"/>
<dbReference type="OrthoDB" id="1705416at2759"/>
<dbReference type="PANTHER" id="PTHR43657">
    <property type="entry name" value="TRYPTOPHAN RNA-BINDING ATTENUATOR PROTEIN-LIKE PROTEIN"/>
    <property type="match status" value="1"/>
</dbReference>
<dbReference type="Pfam" id="PF01987">
    <property type="entry name" value="AIM24"/>
    <property type="match status" value="1"/>
</dbReference>
<name>A0A0G4IRY4_PLABS</name>
<organism evidence="1 2">
    <name type="scientific">Plasmodiophora brassicae</name>
    <name type="common">Clubroot disease agent</name>
    <dbReference type="NCBI Taxonomy" id="37360"/>
    <lineage>
        <taxon>Eukaryota</taxon>
        <taxon>Sar</taxon>
        <taxon>Rhizaria</taxon>
        <taxon>Endomyxa</taxon>
        <taxon>Phytomyxea</taxon>
        <taxon>Plasmodiophorida</taxon>
        <taxon>Plasmodiophoridae</taxon>
        <taxon>Plasmodiophora</taxon>
    </lineage>
</organism>
<gene>
    <name evidence="1" type="ORF">PBRA_006043</name>
</gene>
<dbReference type="SUPFAM" id="SSF51219">
    <property type="entry name" value="TRAP-like"/>
    <property type="match status" value="1"/>
</dbReference>
<dbReference type="InterPro" id="IPR036983">
    <property type="entry name" value="AIM24_sf"/>
</dbReference>
<dbReference type="Gene3D" id="3.60.160.10">
    <property type="entry name" value="Mitochondrial biogenesis AIM24"/>
    <property type="match status" value="1"/>
</dbReference>
<dbReference type="InterPro" id="IPR002838">
    <property type="entry name" value="AIM24"/>
</dbReference>
<sequence length="259" mass="27743">MDQQQLIETPFDYTITGRPAFSVLNLSLQPNQKVLADAGAMFWMDSTVDVETNCPQGCKGGCARSCVGESCCMNTFGGPRQGNISLGFKAPGDMLPFTVTPGNGWILSQKAFVAGTDKYDPFIVCLSCRHLLTTRVASCIVSAGFPGLCACGLAGEGMFLVKVTTQDMKSPAVFFAGGYGEIIRHDIPEGKELMVENGLFFAAHESTRFRIGILGGLGTFCFGGEGFVMRFRGPAAVFTQSRDPRLFGARPDQLDSAQA</sequence>